<feature type="compositionally biased region" description="Acidic residues" evidence="15">
    <location>
        <begin position="106"/>
        <end position="117"/>
    </location>
</feature>
<dbReference type="InterPro" id="IPR036388">
    <property type="entry name" value="WH-like_DNA-bd_sf"/>
</dbReference>
<evidence type="ECO:0000256" key="10">
    <source>
        <dbReference type="ARBA" id="ARBA00023172"/>
    </source>
</evidence>
<keyword evidence="11 14" id="KW-0234">DNA repair</keyword>
<dbReference type="InterPro" id="IPR011335">
    <property type="entry name" value="Restrct_endonuc-II-like"/>
</dbReference>
<dbReference type="GO" id="GO:0004519">
    <property type="term" value="F:endonuclease activity"/>
    <property type="evidence" value="ECO:0007669"/>
    <property type="project" value="UniProtKB-KW"/>
</dbReference>
<keyword evidence="12 14" id="KW-0539">Nucleus</keyword>
<evidence type="ECO:0000256" key="13">
    <source>
        <dbReference type="ARBA" id="ARBA00023254"/>
    </source>
</evidence>
<dbReference type="Proteomes" id="UP001583177">
    <property type="component" value="Unassembled WGS sequence"/>
</dbReference>
<keyword evidence="9 14" id="KW-0460">Magnesium</keyword>
<dbReference type="Gene3D" id="1.10.10.10">
    <property type="entry name" value="Winged helix-like DNA-binding domain superfamily/Winged helix DNA-binding domain"/>
    <property type="match status" value="1"/>
</dbReference>
<evidence type="ECO:0000256" key="12">
    <source>
        <dbReference type="ARBA" id="ARBA00023242"/>
    </source>
</evidence>
<dbReference type="CDD" id="cd21036">
    <property type="entry name" value="WH_MUS81"/>
    <property type="match status" value="1"/>
</dbReference>
<dbReference type="Gene3D" id="1.10.150.670">
    <property type="entry name" value="Crossover junction endonuclease EME1, DNA-binding domain"/>
    <property type="match status" value="1"/>
</dbReference>
<keyword evidence="13" id="KW-0469">Meiosis</keyword>
<accession>A0ABR3WEY8</accession>
<comment type="cofactor">
    <cofactor evidence="1 14">
        <name>Mg(2+)</name>
        <dbReference type="ChEBI" id="CHEBI:18420"/>
    </cofactor>
</comment>
<evidence type="ECO:0000256" key="7">
    <source>
        <dbReference type="ARBA" id="ARBA00022763"/>
    </source>
</evidence>
<evidence type="ECO:0000256" key="14">
    <source>
        <dbReference type="RuleBase" id="RU369042"/>
    </source>
</evidence>
<dbReference type="Pfam" id="PF21136">
    <property type="entry name" value="WHD_MUS81"/>
    <property type="match status" value="1"/>
</dbReference>
<proteinExistence type="inferred from homology"/>
<name>A0ABR3WEY8_9PEZI</name>
<sequence length="600" mass="67406">MPSDEDSPNTLLLSWVKEWYDEARERNTKGVTTYRKAYNSLKKCPKVFQHPSELTELQFFGQKLTQRLTEKLEVYCRENGLPMLERPSKSKKRKGAGKGSGATGQGDDDDDDDDEDAAPAPKKPRKTKPYVPAFRSGAYALIVALSNIPEHGPEGMAKLDLIDKAQPHCNSSFTASEPGSFYTAWNSMKTLLTKELVYERGRPTKRYALTEEGRDVAGRINDANENGTSQSGERAEDSGNRPTASRAQVSPLAFTGGLDEGTIDDPSLEQEKPDFGDVVTDGPVFSDNSSLPNFTTIRLNPGSFTVHLVLDVREIRAKTDRDYMQEELTKKGTKPIMRSLELGDAQWVAKCHDPDLLRRGGAEGDEVVLDYIVERKRLDDLIGSIKDGRFHEQKFRLKRSGVQNVTYLVEEMSLDREHFSKYEESVQSAIASTQVVNGFTVKKTQKMDDTIRYLARMTEMLKKRYEGQILRVIPTNILTAQNYLPLLKNLRETQPGAHYYISYPAFASLVSKSDLLTLRDLFLKMLMCIRGVTGEKAIQIQKIWKTPNEFVKAYEQCGPGEAGKKKKQELVSSRLGNHAVRTKQIGKALSTKIAEVWAEV</sequence>
<dbReference type="SUPFAM" id="SSF47802">
    <property type="entry name" value="DNA polymerase beta, N-terminal domain-like"/>
    <property type="match status" value="1"/>
</dbReference>
<dbReference type="InterPro" id="IPR027421">
    <property type="entry name" value="DNA_pol_lamdba_lyase_dom_sf"/>
</dbReference>
<dbReference type="CDD" id="cd20074">
    <property type="entry name" value="XPF_nuclease_Mus81"/>
    <property type="match status" value="1"/>
</dbReference>
<evidence type="ECO:0000259" key="16">
    <source>
        <dbReference type="SMART" id="SM00891"/>
    </source>
</evidence>
<dbReference type="EMBL" id="JAWRVE010000092">
    <property type="protein sequence ID" value="KAL1860431.1"/>
    <property type="molecule type" value="Genomic_DNA"/>
</dbReference>
<evidence type="ECO:0000256" key="15">
    <source>
        <dbReference type="SAM" id="MobiDB-lite"/>
    </source>
</evidence>
<evidence type="ECO:0000256" key="9">
    <source>
        <dbReference type="ARBA" id="ARBA00022842"/>
    </source>
</evidence>
<dbReference type="PANTHER" id="PTHR13451:SF0">
    <property type="entry name" value="CROSSOVER JUNCTION ENDONUCLEASE MUS81"/>
    <property type="match status" value="1"/>
</dbReference>
<dbReference type="Gene3D" id="1.10.150.110">
    <property type="entry name" value="DNA polymerase beta, N-terminal domain-like"/>
    <property type="match status" value="1"/>
</dbReference>
<keyword evidence="5 14" id="KW-0479">Metal-binding</keyword>
<organism evidence="17 18">
    <name type="scientific">Diaporthe australafricana</name>
    <dbReference type="NCBI Taxonomy" id="127596"/>
    <lineage>
        <taxon>Eukaryota</taxon>
        <taxon>Fungi</taxon>
        <taxon>Dikarya</taxon>
        <taxon>Ascomycota</taxon>
        <taxon>Pezizomycotina</taxon>
        <taxon>Sordariomycetes</taxon>
        <taxon>Sordariomycetidae</taxon>
        <taxon>Diaporthales</taxon>
        <taxon>Diaporthaceae</taxon>
        <taxon>Diaporthe</taxon>
    </lineage>
</organism>
<evidence type="ECO:0000256" key="3">
    <source>
        <dbReference type="ARBA" id="ARBA00010015"/>
    </source>
</evidence>
<evidence type="ECO:0000256" key="5">
    <source>
        <dbReference type="ARBA" id="ARBA00022723"/>
    </source>
</evidence>
<dbReference type="PANTHER" id="PTHR13451">
    <property type="entry name" value="CLASS II CROSSOVER JUNCTION ENDONUCLEASE MUS81"/>
    <property type="match status" value="1"/>
</dbReference>
<protein>
    <recommendedName>
        <fullName evidence="14">Crossover junction endonuclease MUS81</fullName>
        <ecNumber evidence="14">3.1.22.-</ecNumber>
    </recommendedName>
</protein>
<dbReference type="InterPro" id="IPR033309">
    <property type="entry name" value="Mus81"/>
</dbReference>
<dbReference type="Pfam" id="PF02732">
    <property type="entry name" value="ERCC4"/>
    <property type="match status" value="1"/>
</dbReference>
<evidence type="ECO:0000313" key="17">
    <source>
        <dbReference type="EMBL" id="KAL1860431.1"/>
    </source>
</evidence>
<keyword evidence="7 14" id="KW-0227">DNA damage</keyword>
<dbReference type="InterPro" id="IPR047417">
    <property type="entry name" value="WHD_MUS81"/>
</dbReference>
<feature type="region of interest" description="Disordered" evidence="15">
    <location>
        <begin position="210"/>
        <end position="274"/>
    </location>
</feature>
<feature type="region of interest" description="Disordered" evidence="15">
    <location>
        <begin position="84"/>
        <end position="130"/>
    </location>
</feature>
<evidence type="ECO:0000256" key="1">
    <source>
        <dbReference type="ARBA" id="ARBA00001946"/>
    </source>
</evidence>
<dbReference type="InterPro" id="IPR042530">
    <property type="entry name" value="EME1/EME2_C"/>
</dbReference>
<reference evidence="17 18" key="1">
    <citation type="journal article" date="2024" name="IMA Fungus">
        <title>IMA Genome - F19 : A genome assembly and annotation guide to empower mycologists, including annotated draft genome sequences of Ceratocystis pirilliformis, Diaporthe australafricana, Fusarium ophioides, Paecilomyces lecythidis, and Sporothrix stenoceras.</title>
        <authorList>
            <person name="Aylward J."/>
            <person name="Wilson A.M."/>
            <person name="Visagie C.M."/>
            <person name="Spraker J."/>
            <person name="Barnes I."/>
            <person name="Buitendag C."/>
            <person name="Ceriani C."/>
            <person name="Del Mar Angel L."/>
            <person name="du Plessis D."/>
            <person name="Fuchs T."/>
            <person name="Gasser K."/>
            <person name="Kramer D."/>
            <person name="Li W."/>
            <person name="Munsamy K."/>
            <person name="Piso A."/>
            <person name="Price J.L."/>
            <person name="Sonnekus B."/>
            <person name="Thomas C."/>
            <person name="van der Nest A."/>
            <person name="van Dijk A."/>
            <person name="van Heerden A."/>
            <person name="van Vuuren N."/>
            <person name="Yilmaz N."/>
            <person name="Duong T.A."/>
            <person name="van der Merwe N.A."/>
            <person name="Wingfield M.J."/>
            <person name="Wingfield B.D."/>
        </authorList>
    </citation>
    <scope>NUCLEOTIDE SEQUENCE [LARGE SCALE GENOMIC DNA]</scope>
    <source>
        <strain evidence="17 18">CMW 18300</strain>
    </source>
</reference>
<comment type="subunit">
    <text evidence="14">Interacts with EME1.</text>
</comment>
<comment type="subcellular location">
    <subcellularLocation>
        <location evidence="2 14">Nucleus</location>
    </subcellularLocation>
</comment>
<keyword evidence="8 14" id="KW-0378">Hydrolase</keyword>
<dbReference type="Pfam" id="PF14716">
    <property type="entry name" value="HHH_8"/>
    <property type="match status" value="1"/>
</dbReference>
<dbReference type="Gene3D" id="3.40.50.10130">
    <property type="match status" value="1"/>
</dbReference>
<evidence type="ECO:0000256" key="2">
    <source>
        <dbReference type="ARBA" id="ARBA00004123"/>
    </source>
</evidence>
<evidence type="ECO:0000256" key="8">
    <source>
        <dbReference type="ARBA" id="ARBA00022801"/>
    </source>
</evidence>
<comment type="similarity">
    <text evidence="3 14">Belongs to the XPF family.</text>
</comment>
<evidence type="ECO:0000256" key="11">
    <source>
        <dbReference type="ARBA" id="ARBA00023204"/>
    </source>
</evidence>
<evidence type="ECO:0000313" key="18">
    <source>
        <dbReference type="Proteomes" id="UP001583177"/>
    </source>
</evidence>
<keyword evidence="6 14" id="KW-0255">Endonuclease</keyword>
<comment type="function">
    <text evidence="14">Interacts with EME1 to form a DNA structure-specific endonuclease with substrate preference for branched DNA structures with a 5'-end at the branch nick. Typical substrates include 3'-flap structures, D-loops, replication forks and nicked Holliday junctions. May be required in mitosis for the processing of stalled or collapsed replication fork intermediates. May be required in meiosis for the repair of meiosis-specific double strand breaks subsequent to single-end invasion (SEI).</text>
</comment>
<keyword evidence="4 14" id="KW-0540">Nuclease</keyword>
<dbReference type="SUPFAM" id="SSF52980">
    <property type="entry name" value="Restriction endonuclease-like"/>
    <property type="match status" value="1"/>
</dbReference>
<dbReference type="InterPro" id="IPR047416">
    <property type="entry name" value="XPF_nuclease_Mus81"/>
</dbReference>
<dbReference type="EC" id="3.1.22.-" evidence="14"/>
<evidence type="ECO:0000256" key="6">
    <source>
        <dbReference type="ARBA" id="ARBA00022759"/>
    </source>
</evidence>
<dbReference type="InterPro" id="IPR006166">
    <property type="entry name" value="ERCC4_domain"/>
</dbReference>
<evidence type="ECO:0000256" key="4">
    <source>
        <dbReference type="ARBA" id="ARBA00022722"/>
    </source>
</evidence>
<feature type="compositionally biased region" description="Polar residues" evidence="15">
    <location>
        <begin position="223"/>
        <end position="232"/>
    </location>
</feature>
<dbReference type="SMART" id="SM00891">
    <property type="entry name" value="ERCC4"/>
    <property type="match status" value="1"/>
</dbReference>
<keyword evidence="18" id="KW-1185">Reference proteome</keyword>
<gene>
    <name evidence="17" type="primary">MUS81</name>
    <name evidence="17" type="ORF">Daus18300_009205</name>
</gene>
<keyword evidence="10 14" id="KW-0233">DNA recombination</keyword>
<dbReference type="InterPro" id="IPR010996">
    <property type="entry name" value="HHH_MUS81"/>
</dbReference>
<comment type="caution">
    <text evidence="17">The sequence shown here is derived from an EMBL/GenBank/DDBJ whole genome shotgun (WGS) entry which is preliminary data.</text>
</comment>
<feature type="domain" description="ERCC4" evidence="16">
    <location>
        <begin position="307"/>
        <end position="413"/>
    </location>
</feature>